<accession>A0A644ZRD7</accession>
<reference evidence="1" key="1">
    <citation type="submission" date="2019-08" db="EMBL/GenBank/DDBJ databases">
        <authorList>
            <person name="Kucharzyk K."/>
            <person name="Murdoch R.W."/>
            <person name="Higgins S."/>
            <person name="Loffler F."/>
        </authorList>
    </citation>
    <scope>NUCLEOTIDE SEQUENCE</scope>
</reference>
<dbReference type="AlphaFoldDB" id="A0A644ZRD7"/>
<gene>
    <name evidence="1" type="ORF">SDC9_89116</name>
</gene>
<protein>
    <submittedName>
        <fullName evidence="1">Uncharacterized protein</fullName>
    </submittedName>
</protein>
<proteinExistence type="predicted"/>
<name>A0A644ZRD7_9ZZZZ</name>
<organism evidence="1">
    <name type="scientific">bioreactor metagenome</name>
    <dbReference type="NCBI Taxonomy" id="1076179"/>
    <lineage>
        <taxon>unclassified sequences</taxon>
        <taxon>metagenomes</taxon>
        <taxon>ecological metagenomes</taxon>
    </lineage>
</organism>
<sequence length="118" mass="12777">MQEVETHQAGFGVEQPAHLGLGQIELGDSGPDSATQCLSADIETQRSTMPIEQGGAHPLLQSCQPARQGGLRNAQLGGSITHMLGLGEHEEPRQIIGQHSARLIPEVHRFRHLYAFPL</sequence>
<dbReference type="EMBL" id="VSSQ01009737">
    <property type="protein sequence ID" value="MPM42451.1"/>
    <property type="molecule type" value="Genomic_DNA"/>
</dbReference>
<comment type="caution">
    <text evidence="1">The sequence shown here is derived from an EMBL/GenBank/DDBJ whole genome shotgun (WGS) entry which is preliminary data.</text>
</comment>
<evidence type="ECO:0000313" key="1">
    <source>
        <dbReference type="EMBL" id="MPM42451.1"/>
    </source>
</evidence>